<reference evidence="1 2" key="1">
    <citation type="submission" date="2015-01" db="EMBL/GenBank/DDBJ databases">
        <title>Evolution of Trichinella species and genotypes.</title>
        <authorList>
            <person name="Korhonen P.K."/>
            <person name="Edoardo P."/>
            <person name="Giuseppe L.R."/>
            <person name="Gasser R.B."/>
        </authorList>
    </citation>
    <scope>NUCLEOTIDE SEQUENCE [LARGE SCALE GENOMIC DNA]</scope>
    <source>
        <strain evidence="1">ISS37</strain>
    </source>
</reference>
<dbReference type="EMBL" id="JYDL01000054">
    <property type="protein sequence ID" value="KRX19850.1"/>
    <property type="molecule type" value="Genomic_DNA"/>
</dbReference>
<accession>A0A0V0S056</accession>
<keyword evidence="2" id="KW-1185">Reference proteome</keyword>
<proteinExistence type="predicted"/>
<dbReference type="AlphaFoldDB" id="A0A0V0S056"/>
<dbReference type="Proteomes" id="UP000054630">
    <property type="component" value="Unassembled WGS sequence"/>
</dbReference>
<organism evidence="1 2">
    <name type="scientific">Trichinella nelsoni</name>
    <dbReference type="NCBI Taxonomy" id="6336"/>
    <lineage>
        <taxon>Eukaryota</taxon>
        <taxon>Metazoa</taxon>
        <taxon>Ecdysozoa</taxon>
        <taxon>Nematoda</taxon>
        <taxon>Enoplea</taxon>
        <taxon>Dorylaimia</taxon>
        <taxon>Trichinellida</taxon>
        <taxon>Trichinellidae</taxon>
        <taxon>Trichinella</taxon>
    </lineage>
</organism>
<protein>
    <submittedName>
        <fullName evidence="1">Uncharacterized protein</fullName>
    </submittedName>
</protein>
<gene>
    <name evidence="1" type="ORF">T07_9045</name>
</gene>
<evidence type="ECO:0000313" key="2">
    <source>
        <dbReference type="Proteomes" id="UP000054630"/>
    </source>
</evidence>
<name>A0A0V0S056_9BILA</name>
<evidence type="ECO:0000313" key="1">
    <source>
        <dbReference type="EMBL" id="KRX19850.1"/>
    </source>
</evidence>
<sequence>MQSLVEICPLRLSSLTAGYIDAQLSADKKSLQRITHHTKQHAINTCKTLFLMLSSLKCEFYHNAEGKFHQRFNFQVLVCGLSSSSFIKLENK</sequence>
<comment type="caution">
    <text evidence="1">The sequence shown here is derived from an EMBL/GenBank/DDBJ whole genome shotgun (WGS) entry which is preliminary data.</text>
</comment>